<dbReference type="InterPro" id="IPR011032">
    <property type="entry name" value="GroES-like_sf"/>
</dbReference>
<evidence type="ECO:0000256" key="4">
    <source>
        <dbReference type="ARBA" id="ARBA00022833"/>
    </source>
</evidence>
<accession>A0AAW1QS26</accession>
<evidence type="ECO:0000256" key="1">
    <source>
        <dbReference type="ARBA" id="ARBA00001947"/>
    </source>
</evidence>
<evidence type="ECO:0000259" key="8">
    <source>
        <dbReference type="Pfam" id="PF08240"/>
    </source>
</evidence>
<keyword evidence="5" id="KW-0560">Oxidoreductase</keyword>
<dbReference type="Proteomes" id="UP001489004">
    <property type="component" value="Unassembled WGS sequence"/>
</dbReference>
<protein>
    <recommendedName>
        <fullName evidence="11">Alcohol dehydrogenase</fullName>
    </recommendedName>
</protein>
<evidence type="ECO:0000256" key="3">
    <source>
        <dbReference type="ARBA" id="ARBA00022723"/>
    </source>
</evidence>
<dbReference type="InterPro" id="IPR036291">
    <property type="entry name" value="NAD(P)-bd_dom_sf"/>
</dbReference>
<dbReference type="Pfam" id="PF00107">
    <property type="entry name" value="ADH_zinc_N"/>
    <property type="match status" value="1"/>
</dbReference>
<proteinExistence type="inferred from homology"/>
<dbReference type="Gene3D" id="3.90.180.10">
    <property type="entry name" value="Medium-chain alcohol dehydrogenases, catalytic domain"/>
    <property type="match status" value="1"/>
</dbReference>
<evidence type="ECO:0008006" key="11">
    <source>
        <dbReference type="Google" id="ProtNLM"/>
    </source>
</evidence>
<evidence type="ECO:0000313" key="9">
    <source>
        <dbReference type="EMBL" id="KAK9824212.1"/>
    </source>
</evidence>
<keyword evidence="4 6" id="KW-0862">Zinc</keyword>
<dbReference type="Pfam" id="PF08240">
    <property type="entry name" value="ADH_N"/>
    <property type="match status" value="1"/>
</dbReference>
<keyword evidence="10" id="KW-1185">Reference proteome</keyword>
<dbReference type="PANTHER" id="PTHR42813">
    <property type="entry name" value="ZINC-TYPE ALCOHOL DEHYDROGENASE-LIKE"/>
    <property type="match status" value="1"/>
</dbReference>
<gene>
    <name evidence="9" type="ORF">WJX72_008569</name>
</gene>
<organism evidence="9 10">
    <name type="scientific">[Myrmecia] bisecta</name>
    <dbReference type="NCBI Taxonomy" id="41462"/>
    <lineage>
        <taxon>Eukaryota</taxon>
        <taxon>Viridiplantae</taxon>
        <taxon>Chlorophyta</taxon>
        <taxon>core chlorophytes</taxon>
        <taxon>Trebouxiophyceae</taxon>
        <taxon>Trebouxiales</taxon>
        <taxon>Trebouxiaceae</taxon>
        <taxon>Myrmecia</taxon>
    </lineage>
</organism>
<dbReference type="SUPFAM" id="SSF51735">
    <property type="entry name" value="NAD(P)-binding Rossmann-fold domains"/>
    <property type="match status" value="1"/>
</dbReference>
<evidence type="ECO:0000256" key="5">
    <source>
        <dbReference type="ARBA" id="ARBA00023002"/>
    </source>
</evidence>
<dbReference type="PROSITE" id="PS00059">
    <property type="entry name" value="ADH_ZINC"/>
    <property type="match status" value="1"/>
</dbReference>
<name>A0AAW1QS26_9CHLO</name>
<evidence type="ECO:0000256" key="6">
    <source>
        <dbReference type="RuleBase" id="RU361277"/>
    </source>
</evidence>
<dbReference type="CDD" id="cd08286">
    <property type="entry name" value="FDH_like_ADH2"/>
    <property type="match status" value="1"/>
</dbReference>
<dbReference type="InterPro" id="IPR002328">
    <property type="entry name" value="ADH_Zn_CS"/>
</dbReference>
<evidence type="ECO:0000259" key="7">
    <source>
        <dbReference type="Pfam" id="PF00107"/>
    </source>
</evidence>
<comment type="cofactor">
    <cofactor evidence="1 6">
        <name>Zn(2+)</name>
        <dbReference type="ChEBI" id="CHEBI:29105"/>
    </cofactor>
</comment>
<dbReference type="PANTHER" id="PTHR42813:SF4">
    <property type="entry name" value="NADP-DEPENDENT ISOPROPANOL DEHYDROGENASE"/>
    <property type="match status" value="1"/>
</dbReference>
<comment type="caution">
    <text evidence="9">The sequence shown here is derived from an EMBL/GenBank/DDBJ whole genome shotgun (WGS) entry which is preliminary data.</text>
</comment>
<dbReference type="GO" id="GO:0008270">
    <property type="term" value="F:zinc ion binding"/>
    <property type="evidence" value="ECO:0007669"/>
    <property type="project" value="InterPro"/>
</dbReference>
<dbReference type="InterPro" id="IPR013154">
    <property type="entry name" value="ADH-like_N"/>
</dbReference>
<comment type="similarity">
    <text evidence="2 6">Belongs to the zinc-containing alcohol dehydrogenase family.</text>
</comment>
<reference evidence="9 10" key="1">
    <citation type="journal article" date="2024" name="Nat. Commun.">
        <title>Phylogenomics reveals the evolutionary origins of lichenization in chlorophyte algae.</title>
        <authorList>
            <person name="Puginier C."/>
            <person name="Libourel C."/>
            <person name="Otte J."/>
            <person name="Skaloud P."/>
            <person name="Haon M."/>
            <person name="Grisel S."/>
            <person name="Petersen M."/>
            <person name="Berrin J.G."/>
            <person name="Delaux P.M."/>
            <person name="Dal Grande F."/>
            <person name="Keller J."/>
        </authorList>
    </citation>
    <scope>NUCLEOTIDE SEQUENCE [LARGE SCALE GENOMIC DNA]</scope>
    <source>
        <strain evidence="9 10">SAG 2043</strain>
    </source>
</reference>
<dbReference type="EMBL" id="JALJOR010000002">
    <property type="protein sequence ID" value="KAK9824212.1"/>
    <property type="molecule type" value="Genomic_DNA"/>
</dbReference>
<feature type="domain" description="Alcohol dehydrogenase-like N-terminal" evidence="8">
    <location>
        <begin position="25"/>
        <end position="136"/>
    </location>
</feature>
<dbReference type="AlphaFoldDB" id="A0AAW1QS26"/>
<feature type="domain" description="Alcohol dehydrogenase-like C-terminal" evidence="7">
    <location>
        <begin position="177"/>
        <end position="296"/>
    </location>
</feature>
<dbReference type="Gene3D" id="3.40.50.720">
    <property type="entry name" value="NAD(P)-binding Rossmann-like Domain"/>
    <property type="match status" value="1"/>
</dbReference>
<keyword evidence="3 6" id="KW-0479">Metal-binding</keyword>
<sequence>MKALVFEGKGCKKLEERHVPKLQVPTDAVVKVLKTTICGTDLHILEGNVPTVRPGRVLGHEGIGVVHAVGSNVSEFRPGDHVIISCITACQKCEYCRRGMYSHCKVGGWVLGNTIDGTQAEYVRIPHADGGLHHLPKDVDEAAALMLSDVLPTGFECGVLNGDVHPGGSVAIVGAGPIGLAALLTAKLYSPADIIMVDRNEARLKMAKKLGATHTVHHIDVLGIDATSGKVKRHTDDHKGVDTAIEAVGVPETFELCQQIIAPGGTIANVGVHGHQAPLHLDRLWDHNITIRTRLVDTVTTPRLLKSICKCQLDPLQLVTHRSKLAYILDAYDTFEHASENKALKVVIDV</sequence>
<dbReference type="SUPFAM" id="SSF50129">
    <property type="entry name" value="GroES-like"/>
    <property type="match status" value="1"/>
</dbReference>
<dbReference type="GO" id="GO:0016491">
    <property type="term" value="F:oxidoreductase activity"/>
    <property type="evidence" value="ECO:0007669"/>
    <property type="project" value="UniProtKB-KW"/>
</dbReference>
<dbReference type="InterPro" id="IPR013149">
    <property type="entry name" value="ADH-like_C"/>
</dbReference>
<evidence type="ECO:0000313" key="10">
    <source>
        <dbReference type="Proteomes" id="UP001489004"/>
    </source>
</evidence>
<evidence type="ECO:0000256" key="2">
    <source>
        <dbReference type="ARBA" id="ARBA00008072"/>
    </source>
</evidence>